<dbReference type="STRING" id="1544413.Clow_01566"/>
<dbReference type="PATRIC" id="fig|1544413.3.peg.1568"/>
<name>A0A0Q0UJ03_9CORY</name>
<feature type="region of interest" description="Disordered" evidence="1">
    <location>
        <begin position="198"/>
        <end position="217"/>
    </location>
</feature>
<reference evidence="2 3" key="1">
    <citation type="submission" date="2015-10" db="EMBL/GenBank/DDBJ databases">
        <title>Corynebacteirum lowii and Corynebacterium oculi species nova, derived from human clinical disease and and emended description of Corynebacterium mastiditis.</title>
        <authorList>
            <person name="Bernard K."/>
            <person name="Pacheco A.L."/>
            <person name="Mcdougall C."/>
            <person name="Burtx T."/>
            <person name="Weibe D."/>
            <person name="Tyler S."/>
            <person name="Olson A.B."/>
            <person name="Cnockaert M."/>
            <person name="Eguchi H."/>
            <person name="Kuwahara T."/>
            <person name="Nakayama-Imaohji H."/>
            <person name="Boudewijins M."/>
            <person name="Van Hoecke F."/>
            <person name="Bernier A.-M."/>
            <person name="Vandamme P."/>
        </authorList>
    </citation>
    <scope>NUCLEOTIDE SEQUENCE [LARGE SCALE GENOMIC DNA]</scope>
    <source>
        <strain evidence="2 3">NML 130206</strain>
    </source>
</reference>
<gene>
    <name evidence="2" type="ORF">Clow_01566</name>
</gene>
<accession>A0A0Q0UJ03</accession>
<evidence type="ECO:0000313" key="3">
    <source>
        <dbReference type="Proteomes" id="UP000050488"/>
    </source>
</evidence>
<protein>
    <recommendedName>
        <fullName evidence="4">Lipoprotein LpqE</fullName>
    </recommendedName>
</protein>
<comment type="caution">
    <text evidence="2">The sequence shown here is derived from an EMBL/GenBank/DDBJ whole genome shotgun (WGS) entry which is preliminary data.</text>
</comment>
<feature type="compositionally biased region" description="Basic and acidic residues" evidence="1">
    <location>
        <begin position="202"/>
        <end position="217"/>
    </location>
</feature>
<sequence>MRKARVEGINCVFPQDRMEDNPVKPLKSAARRGGVISAAALSALVLASCSAGQVTQTSDQVAAVDGASAQNEEDTVAVRDVTVIVPENGNGEAALKFTAINQDTNRVAHTLQSVSVNGKPVRVEQTPALDSGCSLVADSAAGIADLNKDSGAGCINYTATSLANDNFAPGGNTNVEFVFDSTTIPVTATISAPNLDSGTVSRDFDRYGENAPEHAEH</sequence>
<evidence type="ECO:0000313" key="2">
    <source>
        <dbReference type="EMBL" id="KQB86212.1"/>
    </source>
</evidence>
<dbReference type="EMBL" id="LKEV01000004">
    <property type="protein sequence ID" value="KQB86212.1"/>
    <property type="molecule type" value="Genomic_DNA"/>
</dbReference>
<evidence type="ECO:0000256" key="1">
    <source>
        <dbReference type="SAM" id="MobiDB-lite"/>
    </source>
</evidence>
<organism evidence="2 3">
    <name type="scientific">Corynebacterium lowii</name>
    <dbReference type="NCBI Taxonomy" id="1544413"/>
    <lineage>
        <taxon>Bacteria</taxon>
        <taxon>Bacillati</taxon>
        <taxon>Actinomycetota</taxon>
        <taxon>Actinomycetes</taxon>
        <taxon>Mycobacteriales</taxon>
        <taxon>Corynebacteriaceae</taxon>
        <taxon>Corynebacterium</taxon>
    </lineage>
</organism>
<keyword evidence="3" id="KW-1185">Reference proteome</keyword>
<evidence type="ECO:0008006" key="4">
    <source>
        <dbReference type="Google" id="ProtNLM"/>
    </source>
</evidence>
<dbReference type="Proteomes" id="UP000050488">
    <property type="component" value="Unassembled WGS sequence"/>
</dbReference>
<dbReference type="AlphaFoldDB" id="A0A0Q0UJ03"/>
<proteinExistence type="predicted"/>